<gene>
    <name evidence="3" type="ORF">LPJ61_001987</name>
</gene>
<dbReference type="InterPro" id="IPR036249">
    <property type="entry name" value="Thioredoxin-like_sf"/>
</dbReference>
<organism evidence="3 4">
    <name type="scientific">Coemansia biformis</name>
    <dbReference type="NCBI Taxonomy" id="1286918"/>
    <lineage>
        <taxon>Eukaryota</taxon>
        <taxon>Fungi</taxon>
        <taxon>Fungi incertae sedis</taxon>
        <taxon>Zoopagomycota</taxon>
        <taxon>Kickxellomycotina</taxon>
        <taxon>Kickxellomycetes</taxon>
        <taxon>Kickxellales</taxon>
        <taxon>Kickxellaceae</taxon>
        <taxon>Coemansia</taxon>
    </lineage>
</organism>
<protein>
    <recommendedName>
        <fullName evidence="5">Glutathione S-transferase</fullName>
    </recommendedName>
</protein>
<dbReference type="PANTHER" id="PTHR11571">
    <property type="entry name" value="GLUTATHIONE S-TRANSFERASE"/>
    <property type="match status" value="1"/>
</dbReference>
<reference evidence="3" key="1">
    <citation type="submission" date="2022-07" db="EMBL/GenBank/DDBJ databases">
        <title>Phylogenomic reconstructions and comparative analyses of Kickxellomycotina fungi.</title>
        <authorList>
            <person name="Reynolds N.K."/>
            <person name="Stajich J.E."/>
            <person name="Barry K."/>
            <person name="Grigoriev I.V."/>
            <person name="Crous P."/>
            <person name="Smith M.E."/>
        </authorList>
    </citation>
    <scope>NUCLEOTIDE SEQUENCE</scope>
    <source>
        <strain evidence="3">BCRC 34381</strain>
    </source>
</reference>
<dbReference type="OrthoDB" id="414243at2759"/>
<dbReference type="GO" id="GO:0004364">
    <property type="term" value="F:glutathione transferase activity"/>
    <property type="evidence" value="ECO:0007669"/>
    <property type="project" value="TreeGrafter"/>
</dbReference>
<dbReference type="InterPro" id="IPR004046">
    <property type="entry name" value="GST_C"/>
</dbReference>
<dbReference type="Proteomes" id="UP001143981">
    <property type="component" value="Unassembled WGS sequence"/>
</dbReference>
<feature type="domain" description="GST C-terminal" evidence="2">
    <location>
        <begin position="89"/>
        <end position="219"/>
    </location>
</feature>
<dbReference type="PANTHER" id="PTHR11571:SF150">
    <property type="entry name" value="GLUTATHIONE S-TRANSFERASE"/>
    <property type="match status" value="1"/>
</dbReference>
<dbReference type="PROSITE" id="PS50405">
    <property type="entry name" value="GST_CTER"/>
    <property type="match status" value="1"/>
</dbReference>
<dbReference type="Gene3D" id="3.40.30.10">
    <property type="entry name" value="Glutaredoxin"/>
    <property type="match status" value="1"/>
</dbReference>
<dbReference type="CDD" id="cd03039">
    <property type="entry name" value="GST_N_Sigma_like"/>
    <property type="match status" value="1"/>
</dbReference>
<dbReference type="InterPro" id="IPR010987">
    <property type="entry name" value="Glutathione-S-Trfase_C-like"/>
</dbReference>
<feature type="domain" description="GST N-terminal" evidence="1">
    <location>
        <begin position="7"/>
        <end position="87"/>
    </location>
</feature>
<dbReference type="PROSITE" id="PS50404">
    <property type="entry name" value="GST_NTER"/>
    <property type="match status" value="1"/>
</dbReference>
<dbReference type="InterPro" id="IPR050213">
    <property type="entry name" value="GST_superfamily"/>
</dbReference>
<dbReference type="SFLD" id="SFLDS00019">
    <property type="entry name" value="Glutathione_Transferase_(cytos"/>
    <property type="match status" value="1"/>
</dbReference>
<dbReference type="EMBL" id="JANBOI010000215">
    <property type="protein sequence ID" value="KAJ1732557.1"/>
    <property type="molecule type" value="Genomic_DNA"/>
</dbReference>
<evidence type="ECO:0000313" key="4">
    <source>
        <dbReference type="Proteomes" id="UP001143981"/>
    </source>
</evidence>
<evidence type="ECO:0000313" key="3">
    <source>
        <dbReference type="EMBL" id="KAJ1732557.1"/>
    </source>
</evidence>
<evidence type="ECO:0000259" key="2">
    <source>
        <dbReference type="PROSITE" id="PS50405"/>
    </source>
</evidence>
<dbReference type="GO" id="GO:0006749">
    <property type="term" value="P:glutathione metabolic process"/>
    <property type="evidence" value="ECO:0007669"/>
    <property type="project" value="TreeGrafter"/>
</dbReference>
<dbReference type="Gene3D" id="1.20.1050.10">
    <property type="match status" value="1"/>
</dbReference>
<name>A0A9W7YFD6_9FUNG</name>
<evidence type="ECO:0000259" key="1">
    <source>
        <dbReference type="PROSITE" id="PS50404"/>
    </source>
</evidence>
<keyword evidence="4" id="KW-1185">Reference proteome</keyword>
<accession>A0A9W7YFD6</accession>
<dbReference type="InterPro" id="IPR036282">
    <property type="entry name" value="Glutathione-S-Trfase_C_sf"/>
</dbReference>
<dbReference type="SUPFAM" id="SSF52833">
    <property type="entry name" value="Thioredoxin-like"/>
    <property type="match status" value="1"/>
</dbReference>
<comment type="caution">
    <text evidence="3">The sequence shown here is derived from an EMBL/GenBank/DDBJ whole genome shotgun (WGS) entry which is preliminary data.</text>
</comment>
<dbReference type="Pfam" id="PF14497">
    <property type="entry name" value="GST_C_3"/>
    <property type="match status" value="1"/>
</dbReference>
<sequence>MAASNTPSYVLRYFDLAGRAETTRLLLTAANVEWTEEHPEWPAEKNNQPFGVLPVLVEKSTDGSPDFVIGQSGTIERYVAHRYGFLPTDLKEAALQEQFRDQTLDVGIAFYRFALSNEGKEDKKKVFVDTMEKFVRTLTDLLVKNGNNGHVFGDELSYADAVSYGYHKHLLAEVTKLHADATEMIKSRLTPEIIKHLMAIEADPILAAHMSKTFSVTEIVQA</sequence>
<dbReference type="InterPro" id="IPR004045">
    <property type="entry name" value="Glutathione_S-Trfase_N"/>
</dbReference>
<evidence type="ECO:0008006" key="5">
    <source>
        <dbReference type="Google" id="ProtNLM"/>
    </source>
</evidence>
<dbReference type="SUPFAM" id="SSF47616">
    <property type="entry name" value="GST C-terminal domain-like"/>
    <property type="match status" value="1"/>
</dbReference>
<dbReference type="InterPro" id="IPR040079">
    <property type="entry name" value="Glutathione_S-Trfase"/>
</dbReference>
<proteinExistence type="predicted"/>
<dbReference type="Pfam" id="PF02798">
    <property type="entry name" value="GST_N"/>
    <property type="match status" value="1"/>
</dbReference>
<dbReference type="AlphaFoldDB" id="A0A9W7YFD6"/>